<protein>
    <submittedName>
        <fullName evidence="1">Uncharacterized protein</fullName>
    </submittedName>
</protein>
<keyword evidence="2" id="KW-1185">Reference proteome</keyword>
<sequence>MKQAASVANTILMDSSVHDLHLTSGTLSNLQAAVVPGTGSTSWYFNINKLTEQCVSELLAITSDRCKV</sequence>
<dbReference type="EMBL" id="KI658822">
    <property type="protein sequence ID" value="ETN81217.1"/>
    <property type="molecule type" value="Genomic_DNA"/>
</dbReference>
<evidence type="ECO:0000313" key="1">
    <source>
        <dbReference type="EMBL" id="ETN81217.1"/>
    </source>
</evidence>
<reference evidence="2" key="1">
    <citation type="journal article" date="2014" name="Nat. Genet.">
        <title>Genome of the human hookworm Necator americanus.</title>
        <authorList>
            <person name="Tang Y.T."/>
            <person name="Gao X."/>
            <person name="Rosa B.A."/>
            <person name="Abubucker S."/>
            <person name="Hallsworth-Pepin K."/>
            <person name="Martin J."/>
            <person name="Tyagi R."/>
            <person name="Heizer E."/>
            <person name="Zhang X."/>
            <person name="Bhonagiri-Palsikar V."/>
            <person name="Minx P."/>
            <person name="Warren W.C."/>
            <person name="Wang Q."/>
            <person name="Zhan B."/>
            <person name="Hotez P.J."/>
            <person name="Sternberg P.W."/>
            <person name="Dougall A."/>
            <person name="Gaze S.T."/>
            <person name="Mulvenna J."/>
            <person name="Sotillo J."/>
            <person name="Ranganathan S."/>
            <person name="Rabelo E.M."/>
            <person name="Wilson R.K."/>
            <person name="Felgner P.L."/>
            <person name="Bethony J."/>
            <person name="Hawdon J.M."/>
            <person name="Gasser R.B."/>
            <person name="Loukas A."/>
            <person name="Mitreva M."/>
        </authorList>
    </citation>
    <scope>NUCLEOTIDE SEQUENCE [LARGE SCALE GENOMIC DNA]</scope>
</reference>
<dbReference type="AlphaFoldDB" id="W2TJM3"/>
<proteinExistence type="predicted"/>
<dbReference type="OrthoDB" id="185618at2759"/>
<gene>
    <name evidence="1" type="ORF">NECAME_08697</name>
</gene>
<name>W2TJM3_NECAM</name>
<accession>W2TJM3</accession>
<dbReference type="KEGG" id="nai:NECAME_08697"/>
<dbReference type="Proteomes" id="UP000053676">
    <property type="component" value="Unassembled WGS sequence"/>
</dbReference>
<evidence type="ECO:0000313" key="2">
    <source>
        <dbReference type="Proteomes" id="UP000053676"/>
    </source>
</evidence>
<organism evidence="1 2">
    <name type="scientific">Necator americanus</name>
    <name type="common">Human hookworm</name>
    <dbReference type="NCBI Taxonomy" id="51031"/>
    <lineage>
        <taxon>Eukaryota</taxon>
        <taxon>Metazoa</taxon>
        <taxon>Ecdysozoa</taxon>
        <taxon>Nematoda</taxon>
        <taxon>Chromadorea</taxon>
        <taxon>Rhabditida</taxon>
        <taxon>Rhabditina</taxon>
        <taxon>Rhabditomorpha</taxon>
        <taxon>Strongyloidea</taxon>
        <taxon>Ancylostomatidae</taxon>
        <taxon>Bunostominae</taxon>
        <taxon>Necator</taxon>
    </lineage>
</organism>